<keyword evidence="7 10" id="KW-0119">Carbohydrate metabolism</keyword>
<evidence type="ECO:0000256" key="9">
    <source>
        <dbReference type="ARBA" id="ARBA00023326"/>
    </source>
</evidence>
<dbReference type="GeneID" id="89977251"/>
<dbReference type="SUPFAM" id="SSF52279">
    <property type="entry name" value="Beta-D-glucan exohydrolase, C-terminal domain"/>
    <property type="match status" value="1"/>
</dbReference>
<dbReference type="InterPro" id="IPR036881">
    <property type="entry name" value="Glyco_hydro_3_C_sf"/>
</dbReference>
<evidence type="ECO:0000256" key="7">
    <source>
        <dbReference type="ARBA" id="ARBA00023277"/>
    </source>
</evidence>
<dbReference type="PANTHER" id="PTHR42715">
    <property type="entry name" value="BETA-GLUCOSIDASE"/>
    <property type="match status" value="1"/>
</dbReference>
<dbReference type="PRINTS" id="PR00133">
    <property type="entry name" value="GLHYDRLASE3"/>
</dbReference>
<dbReference type="InterPro" id="IPR036962">
    <property type="entry name" value="Glyco_hydro_3_N_sf"/>
</dbReference>
<dbReference type="InterPro" id="IPR001764">
    <property type="entry name" value="Glyco_hydro_3_N"/>
</dbReference>
<dbReference type="EMBL" id="JAVRRD010000035">
    <property type="protein sequence ID" value="KAK5045721.1"/>
    <property type="molecule type" value="Genomic_DNA"/>
</dbReference>
<dbReference type="Gene3D" id="2.60.40.10">
    <property type="entry name" value="Immunoglobulins"/>
    <property type="match status" value="1"/>
</dbReference>
<feature type="domain" description="PA14" evidence="11">
    <location>
        <begin position="392"/>
        <end position="552"/>
    </location>
</feature>
<evidence type="ECO:0000256" key="2">
    <source>
        <dbReference type="ARBA" id="ARBA00004987"/>
    </source>
</evidence>
<evidence type="ECO:0000256" key="10">
    <source>
        <dbReference type="RuleBase" id="RU361161"/>
    </source>
</evidence>
<sequence>MDIEHTLSELTLEEKVGLLSGVDFWHTKAIPRLNIPALRMSDGPNGIRGSRLFNGVPAACFPCGTALGATWDTALLRTAGEMMGREAIAKCVSIVLGPTINIQRTPLGGRGFESYSEDPVLSGDLAAALVVGIQSTGVIAAIKHFVCNDQEEKRQRSNSIITARALREVYLMPFQIAEKKAKPKAYMTAYNKVNGVHASENTQLLRDILRGEWKFDGLVLSDWYGTYSVAEALSAGLDIEMPGPSRWRGSLAQLSVSSGKITESVIDDRVRAVLRTIDRVAPLGIKDFASEGTIDNPETEAKLRDIAVSSIVLLKNSGKVLPLSEHKTTAVIGPNAMLAAYSGGGSAQLRPHRAVSPFEGIRARAKSVRYAQGATNYKKLPMLSNITFIHPNNTPGMEMRVYHDPPSVQNRRLVEAFNITDSSCFLNDYTHPTLHTNLFYVEVEGMLMPEADSVYLFSLTVNGTAKLYVNGKLVVDNETKQQPGDSFFGSGTAEEIGSMALHKGEEYKILVQFATAPTSKVRKTGATQMGLGGLQIGGCPVTDAESLLFDAVNLAKEVDQVIVCIGLNSEWESEGWDRQNMDLPPGSNALVNAIAEVNPNLVVINQSGTPVTMPWVRNVPAILQAWYGGNETGNAIADVLFGHANPGGKLPLSWPIRVQDNPAFVNTQLEDGNVTYGEGIYVGYRWYDKIDREILFPFGHGLSYTEFQMSQLSVEAYAPVSAKVSGNVANIGHRSGSEVVQVYLCFPTSMVPRPVKELKAFTKLLVASGETEKFEIELDLKYACSYWSELANAWVLEKGTYHVLVGSSSQKITLAGTFDVAVTSTWTGI</sequence>
<dbReference type="FunFam" id="2.60.40.10:FF:000495">
    <property type="entry name" value="Periplasmic beta-glucosidase"/>
    <property type="match status" value="1"/>
</dbReference>
<dbReference type="InterPro" id="IPR026891">
    <property type="entry name" value="Fn3-like"/>
</dbReference>
<dbReference type="SMART" id="SM00758">
    <property type="entry name" value="PA14"/>
    <property type="match status" value="1"/>
</dbReference>
<dbReference type="InterPro" id="IPR019800">
    <property type="entry name" value="Glyco_hydro_3_AS"/>
</dbReference>
<accession>A0AAV9MZC0</accession>
<dbReference type="Pfam" id="PF00933">
    <property type="entry name" value="Glyco_hydro_3"/>
    <property type="match status" value="1"/>
</dbReference>
<dbReference type="InterPro" id="IPR011658">
    <property type="entry name" value="PA14_dom"/>
</dbReference>
<evidence type="ECO:0000313" key="12">
    <source>
        <dbReference type="EMBL" id="KAK5045721.1"/>
    </source>
</evidence>
<dbReference type="Gene3D" id="2.60.120.260">
    <property type="entry name" value="Galactose-binding domain-like"/>
    <property type="match status" value="1"/>
</dbReference>
<dbReference type="GO" id="GO:0030245">
    <property type="term" value="P:cellulose catabolic process"/>
    <property type="evidence" value="ECO:0007669"/>
    <property type="project" value="UniProtKB-KW"/>
</dbReference>
<name>A0AAV9MZC0_9EURO</name>
<dbReference type="Pfam" id="PF01915">
    <property type="entry name" value="Glyco_hydro_3_C"/>
    <property type="match status" value="1"/>
</dbReference>
<keyword evidence="5" id="KW-0136">Cellulose degradation</keyword>
<gene>
    <name evidence="12" type="ORF">LTR84_009090</name>
</gene>
<comment type="caution">
    <text evidence="12">The sequence shown here is derived from an EMBL/GenBank/DDBJ whole genome shotgun (WGS) entry which is preliminary data.</text>
</comment>
<dbReference type="FunFam" id="3.20.20.300:FF:000006">
    <property type="entry name" value="Beta-glucosidase H"/>
    <property type="match status" value="1"/>
</dbReference>
<keyword evidence="13" id="KW-1185">Reference proteome</keyword>
<evidence type="ECO:0000256" key="3">
    <source>
        <dbReference type="ARBA" id="ARBA00005336"/>
    </source>
</evidence>
<keyword evidence="6" id="KW-0325">Glycoprotein</keyword>
<evidence type="ECO:0000256" key="8">
    <source>
        <dbReference type="ARBA" id="ARBA00023295"/>
    </source>
</evidence>
<dbReference type="EC" id="3.2.1.21" evidence="10"/>
<dbReference type="RefSeq" id="XP_064701339.1">
    <property type="nucleotide sequence ID" value="XM_064852632.1"/>
</dbReference>
<proteinExistence type="inferred from homology"/>
<dbReference type="InterPro" id="IPR017853">
    <property type="entry name" value="GH"/>
</dbReference>
<comment type="similarity">
    <text evidence="3 10">Belongs to the glycosyl hydrolase 3 family.</text>
</comment>
<evidence type="ECO:0000256" key="1">
    <source>
        <dbReference type="ARBA" id="ARBA00000448"/>
    </source>
</evidence>
<dbReference type="PANTHER" id="PTHR42715:SF27">
    <property type="entry name" value="BETA-GLUCOSIDASE-RELATED"/>
    <property type="match status" value="1"/>
</dbReference>
<dbReference type="InterPro" id="IPR002772">
    <property type="entry name" value="Glyco_hydro_3_C"/>
</dbReference>
<evidence type="ECO:0000313" key="13">
    <source>
        <dbReference type="Proteomes" id="UP001358417"/>
    </source>
</evidence>
<keyword evidence="8 10" id="KW-0326">Glycosidase</keyword>
<dbReference type="GO" id="GO:0008422">
    <property type="term" value="F:beta-glucosidase activity"/>
    <property type="evidence" value="ECO:0007669"/>
    <property type="project" value="UniProtKB-EC"/>
</dbReference>
<evidence type="ECO:0000256" key="5">
    <source>
        <dbReference type="ARBA" id="ARBA00023001"/>
    </source>
</evidence>
<dbReference type="Pfam" id="PF07691">
    <property type="entry name" value="PA14"/>
    <property type="match status" value="1"/>
</dbReference>
<organism evidence="12 13">
    <name type="scientific">Exophiala bonariae</name>
    <dbReference type="NCBI Taxonomy" id="1690606"/>
    <lineage>
        <taxon>Eukaryota</taxon>
        <taxon>Fungi</taxon>
        <taxon>Dikarya</taxon>
        <taxon>Ascomycota</taxon>
        <taxon>Pezizomycotina</taxon>
        <taxon>Eurotiomycetes</taxon>
        <taxon>Chaetothyriomycetidae</taxon>
        <taxon>Chaetothyriales</taxon>
        <taxon>Herpotrichiellaceae</taxon>
        <taxon>Exophiala</taxon>
    </lineage>
</organism>
<dbReference type="AlphaFoldDB" id="A0AAV9MZC0"/>
<comment type="pathway">
    <text evidence="2 10">Glycan metabolism; cellulose degradation.</text>
</comment>
<dbReference type="SUPFAM" id="SSF51445">
    <property type="entry name" value="(Trans)glycosidases"/>
    <property type="match status" value="1"/>
</dbReference>
<evidence type="ECO:0000256" key="4">
    <source>
        <dbReference type="ARBA" id="ARBA00022801"/>
    </source>
</evidence>
<comment type="catalytic activity">
    <reaction evidence="1 10">
        <text>Hydrolysis of terminal, non-reducing beta-D-glucosyl residues with release of beta-D-glucose.</text>
        <dbReference type="EC" id="3.2.1.21"/>
    </reaction>
</comment>
<dbReference type="Gene3D" id="3.40.50.1700">
    <property type="entry name" value="Glycoside hydrolase family 3 C-terminal domain"/>
    <property type="match status" value="1"/>
</dbReference>
<dbReference type="SMART" id="SM01217">
    <property type="entry name" value="Fn3_like"/>
    <property type="match status" value="1"/>
</dbReference>
<dbReference type="Pfam" id="PF14310">
    <property type="entry name" value="Fn3-like"/>
    <property type="match status" value="1"/>
</dbReference>
<dbReference type="InterPro" id="IPR013783">
    <property type="entry name" value="Ig-like_fold"/>
</dbReference>
<protein>
    <recommendedName>
        <fullName evidence="10">beta-glucosidase</fullName>
        <ecNumber evidence="10">3.2.1.21</ecNumber>
    </recommendedName>
</protein>
<dbReference type="PROSITE" id="PS00775">
    <property type="entry name" value="GLYCOSYL_HYDROL_F3"/>
    <property type="match status" value="1"/>
</dbReference>
<reference evidence="12 13" key="1">
    <citation type="submission" date="2023-08" db="EMBL/GenBank/DDBJ databases">
        <title>Black Yeasts Isolated from many extreme environments.</title>
        <authorList>
            <person name="Coleine C."/>
            <person name="Stajich J.E."/>
            <person name="Selbmann L."/>
        </authorList>
    </citation>
    <scope>NUCLEOTIDE SEQUENCE [LARGE SCALE GENOMIC DNA]</scope>
    <source>
        <strain evidence="12 13">CCFEE 5792</strain>
    </source>
</reference>
<keyword evidence="9 10" id="KW-0624">Polysaccharide degradation</keyword>
<dbReference type="InterPro" id="IPR050288">
    <property type="entry name" value="Cellulose_deg_GH3"/>
</dbReference>
<keyword evidence="4 10" id="KW-0378">Hydrolase</keyword>
<dbReference type="InterPro" id="IPR037524">
    <property type="entry name" value="PA14/GLEYA"/>
</dbReference>
<evidence type="ECO:0000259" key="11">
    <source>
        <dbReference type="PROSITE" id="PS51820"/>
    </source>
</evidence>
<dbReference type="Gene3D" id="3.20.20.300">
    <property type="entry name" value="Glycoside hydrolase, family 3, N-terminal domain"/>
    <property type="match status" value="1"/>
</dbReference>
<dbReference type="PROSITE" id="PS51820">
    <property type="entry name" value="PA14"/>
    <property type="match status" value="1"/>
</dbReference>
<evidence type="ECO:0000256" key="6">
    <source>
        <dbReference type="ARBA" id="ARBA00023180"/>
    </source>
</evidence>
<dbReference type="Proteomes" id="UP001358417">
    <property type="component" value="Unassembled WGS sequence"/>
</dbReference>